<gene>
    <name evidence="2" type="ORF">PDE001_LOCUS7377</name>
</gene>
<dbReference type="Pfam" id="PF03133">
    <property type="entry name" value="TTL"/>
    <property type="match status" value="1"/>
</dbReference>
<dbReference type="InterPro" id="IPR004344">
    <property type="entry name" value="TTL/TTLL_fam"/>
</dbReference>
<dbReference type="EMBL" id="CANTFM010001485">
    <property type="protein sequence ID" value="CAI5740029.1"/>
    <property type="molecule type" value="Genomic_DNA"/>
</dbReference>
<dbReference type="Pfam" id="PF25556">
    <property type="entry name" value="SET_TTL"/>
    <property type="match status" value="1"/>
</dbReference>
<proteinExistence type="predicted"/>
<dbReference type="Gene3D" id="3.30.470.20">
    <property type="entry name" value="ATP-grasp fold, B domain"/>
    <property type="match status" value="1"/>
</dbReference>
<evidence type="ECO:0000313" key="2">
    <source>
        <dbReference type="EMBL" id="CAI5740029.1"/>
    </source>
</evidence>
<dbReference type="InterPro" id="IPR057954">
    <property type="entry name" value="SET_TTL12"/>
</dbReference>
<comment type="caution">
    <text evidence="2">The sequence shown here is derived from an EMBL/GenBank/DDBJ whole genome shotgun (WGS) entry which is preliminary data.</text>
</comment>
<reference evidence="2" key="1">
    <citation type="submission" date="2022-12" db="EMBL/GenBank/DDBJ databases">
        <authorList>
            <person name="Webb A."/>
        </authorList>
    </citation>
    <scope>NUCLEOTIDE SEQUENCE</scope>
    <source>
        <strain evidence="2">Pd1</strain>
    </source>
</reference>
<name>A0AAV0UX49_9STRA</name>
<sequence length="631" mass="73063">MEHEMEAFLKQHQAQLVAAQVPQELWPVVYYKLKHEIFDAGNYLYLAQDEDKGLHVVVRDDVDLKPVQPEAEDALFLMDHAWTFQAEQVRDQLKNLPSLLERMETLMQLEVEQTRELSLAKRVETVANCVWRYANTYRFGNVKPEEASTIWYVMDEVGSAIEHADEPNVRMAPFYYGKSQCAFSLVWTIQPIEAGDFLSRDYFPDFAADHAMHMALLAALFYESGKADSLYVKELQEIVTERKQAYTLESARAKFHAIVSRDMETFPDPATTVTMTPLSTVVAGSESLRVCSDLKLVHDNLTHSRFTLVDNEDDAQVVWLTQHLKDFPKYTTKEDVYIINQFPNEKVLTCKDLLYEMCKLHNGGERPNWLAEAYNMNSEFPELIAQFIRRDLIAHENGDDDDDANHWICKPWNMARSIDTCIAQNAPHLARLTQTGPKVACKYIHRPLLIDQRKFDFRFLVMVKSTEPLELYLSGVYWLRIANKEFTMDDFEDFEKHFTVMNYSNFAVRIMDNAEFVDRFDNEYPSEDWSVVYADICSSIKQLLEFATAQSPPLGLGRCTKSRALYGVDVMLSWEADEKSGDEELRPVILETNYQPDCTRACKYYPHFYNDVMNVLVLNRPDDTVHGCTRL</sequence>
<evidence type="ECO:0000313" key="3">
    <source>
        <dbReference type="Proteomes" id="UP001162029"/>
    </source>
</evidence>
<dbReference type="AlphaFoldDB" id="A0AAV0UX49"/>
<accession>A0AAV0UX49</accession>
<evidence type="ECO:0000259" key="1">
    <source>
        <dbReference type="Pfam" id="PF25556"/>
    </source>
</evidence>
<protein>
    <recommendedName>
        <fullName evidence="1">Tubulin--tyrosine ligase-like protein 12 SET-like domain-containing protein</fullName>
    </recommendedName>
</protein>
<dbReference type="PANTHER" id="PTHR46088">
    <property type="entry name" value="TUBULIN--TYROSINE LIGASE-LIKE PROTEIN 12"/>
    <property type="match status" value="1"/>
</dbReference>
<dbReference type="GO" id="GO:0005737">
    <property type="term" value="C:cytoplasm"/>
    <property type="evidence" value="ECO:0007669"/>
    <property type="project" value="TreeGrafter"/>
</dbReference>
<organism evidence="2 3">
    <name type="scientific">Peronospora destructor</name>
    <dbReference type="NCBI Taxonomy" id="86335"/>
    <lineage>
        <taxon>Eukaryota</taxon>
        <taxon>Sar</taxon>
        <taxon>Stramenopiles</taxon>
        <taxon>Oomycota</taxon>
        <taxon>Peronosporomycetes</taxon>
        <taxon>Peronosporales</taxon>
        <taxon>Peronosporaceae</taxon>
        <taxon>Peronospora</taxon>
    </lineage>
</organism>
<dbReference type="Proteomes" id="UP001162029">
    <property type="component" value="Unassembled WGS sequence"/>
</dbReference>
<keyword evidence="3" id="KW-1185">Reference proteome</keyword>
<dbReference type="PROSITE" id="PS51221">
    <property type="entry name" value="TTL"/>
    <property type="match status" value="1"/>
</dbReference>
<dbReference type="PANTHER" id="PTHR46088:SF1">
    <property type="entry name" value="TUBULIN--TYROSINE LIGASE-LIKE PROTEIN 12"/>
    <property type="match status" value="1"/>
</dbReference>
<dbReference type="InterPro" id="IPR027749">
    <property type="entry name" value="TTLL12"/>
</dbReference>
<feature type="domain" description="Tubulin--tyrosine ligase-like protein 12 SET-like" evidence="1">
    <location>
        <begin position="54"/>
        <end position="202"/>
    </location>
</feature>